<accession>A0A9D3YLF2</accession>
<dbReference type="SUPFAM" id="SSF54928">
    <property type="entry name" value="RNA-binding domain, RBD"/>
    <property type="match status" value="1"/>
</dbReference>
<name>A0A9D3YLF2_DREPO</name>
<keyword evidence="2" id="KW-1185">Reference proteome</keyword>
<sequence length="70" mass="8032">MLDSVESYKGFNKRIKRMPILLSRSRGFGFVTYQELSMVEDCMACRPHVVDGRTVDSKRAMPKVVSHKLV</sequence>
<evidence type="ECO:0000313" key="1">
    <source>
        <dbReference type="EMBL" id="KAH3700333.1"/>
    </source>
</evidence>
<evidence type="ECO:0008006" key="3">
    <source>
        <dbReference type="Google" id="ProtNLM"/>
    </source>
</evidence>
<organism evidence="1 2">
    <name type="scientific">Dreissena polymorpha</name>
    <name type="common">Zebra mussel</name>
    <name type="synonym">Mytilus polymorpha</name>
    <dbReference type="NCBI Taxonomy" id="45954"/>
    <lineage>
        <taxon>Eukaryota</taxon>
        <taxon>Metazoa</taxon>
        <taxon>Spiralia</taxon>
        <taxon>Lophotrochozoa</taxon>
        <taxon>Mollusca</taxon>
        <taxon>Bivalvia</taxon>
        <taxon>Autobranchia</taxon>
        <taxon>Heteroconchia</taxon>
        <taxon>Euheterodonta</taxon>
        <taxon>Imparidentia</taxon>
        <taxon>Neoheterodontei</taxon>
        <taxon>Myida</taxon>
        <taxon>Dreissenoidea</taxon>
        <taxon>Dreissenidae</taxon>
        <taxon>Dreissena</taxon>
    </lineage>
</organism>
<dbReference type="GO" id="GO:0003676">
    <property type="term" value="F:nucleic acid binding"/>
    <property type="evidence" value="ECO:0007669"/>
    <property type="project" value="InterPro"/>
</dbReference>
<dbReference type="InterPro" id="IPR012677">
    <property type="entry name" value="Nucleotide-bd_a/b_plait_sf"/>
</dbReference>
<protein>
    <recommendedName>
        <fullName evidence="3">RRM domain-containing protein</fullName>
    </recommendedName>
</protein>
<dbReference type="InterPro" id="IPR035979">
    <property type="entry name" value="RBD_domain_sf"/>
</dbReference>
<evidence type="ECO:0000313" key="2">
    <source>
        <dbReference type="Proteomes" id="UP000828390"/>
    </source>
</evidence>
<comment type="caution">
    <text evidence="1">The sequence shown here is derived from an EMBL/GenBank/DDBJ whole genome shotgun (WGS) entry which is preliminary data.</text>
</comment>
<gene>
    <name evidence="1" type="ORF">DPMN_075309</name>
</gene>
<dbReference type="EMBL" id="JAIWYP010000015">
    <property type="protein sequence ID" value="KAH3700333.1"/>
    <property type="molecule type" value="Genomic_DNA"/>
</dbReference>
<dbReference type="AlphaFoldDB" id="A0A9D3YLF2"/>
<reference evidence="1" key="2">
    <citation type="submission" date="2020-11" db="EMBL/GenBank/DDBJ databases">
        <authorList>
            <person name="McCartney M.A."/>
            <person name="Auch B."/>
            <person name="Kono T."/>
            <person name="Mallez S."/>
            <person name="Becker A."/>
            <person name="Gohl D.M."/>
            <person name="Silverstein K.A.T."/>
            <person name="Koren S."/>
            <person name="Bechman K.B."/>
            <person name="Herman A."/>
            <person name="Abrahante J.E."/>
            <person name="Garbe J."/>
        </authorList>
    </citation>
    <scope>NUCLEOTIDE SEQUENCE</scope>
    <source>
        <strain evidence="1">Duluth1</strain>
        <tissue evidence="1">Whole animal</tissue>
    </source>
</reference>
<reference evidence="1" key="1">
    <citation type="journal article" date="2019" name="bioRxiv">
        <title>The Genome of the Zebra Mussel, Dreissena polymorpha: A Resource for Invasive Species Research.</title>
        <authorList>
            <person name="McCartney M.A."/>
            <person name="Auch B."/>
            <person name="Kono T."/>
            <person name="Mallez S."/>
            <person name="Zhang Y."/>
            <person name="Obille A."/>
            <person name="Becker A."/>
            <person name="Abrahante J.E."/>
            <person name="Garbe J."/>
            <person name="Badalamenti J.P."/>
            <person name="Herman A."/>
            <person name="Mangelson H."/>
            <person name="Liachko I."/>
            <person name="Sullivan S."/>
            <person name="Sone E.D."/>
            <person name="Koren S."/>
            <person name="Silverstein K.A.T."/>
            <person name="Beckman K.B."/>
            <person name="Gohl D.M."/>
        </authorList>
    </citation>
    <scope>NUCLEOTIDE SEQUENCE</scope>
    <source>
        <strain evidence="1">Duluth1</strain>
        <tissue evidence="1">Whole animal</tissue>
    </source>
</reference>
<proteinExistence type="predicted"/>
<dbReference type="Gene3D" id="3.30.70.330">
    <property type="match status" value="1"/>
</dbReference>
<dbReference type="Proteomes" id="UP000828390">
    <property type="component" value="Unassembled WGS sequence"/>
</dbReference>